<sequence length="95" mass="11275">MQPAVYILASQRNGTLYIGVTSNLIQRVYQHKNHLAQGFTAQYNMNLLVWYELHPTIESAIGKEKQLKKWNRQWKLRLIEANNPTWCDLWSEIME</sequence>
<dbReference type="InterPro" id="IPR000305">
    <property type="entry name" value="GIY-YIG_endonuc"/>
</dbReference>
<comment type="similarity">
    <text evidence="1">Belongs to the UPF0213 family.</text>
</comment>
<proteinExistence type="inferred from homology"/>
<dbReference type="EMBL" id="CP060414">
    <property type="protein sequence ID" value="QNT59257.1"/>
    <property type="molecule type" value="Genomic_DNA"/>
</dbReference>
<keyword evidence="4" id="KW-1185">Reference proteome</keyword>
<gene>
    <name evidence="3" type="ORF">H7A79_1443</name>
</gene>
<evidence type="ECO:0000313" key="3">
    <source>
        <dbReference type="EMBL" id="QNT59257.1"/>
    </source>
</evidence>
<dbReference type="PROSITE" id="PS50164">
    <property type="entry name" value="GIY_YIG"/>
    <property type="match status" value="1"/>
</dbReference>
<evidence type="ECO:0000313" key="4">
    <source>
        <dbReference type="Proteomes" id="UP000516412"/>
    </source>
</evidence>
<accession>A0A7H1MC92</accession>
<organism evidence="3 4">
    <name type="scientific">Neisseria musculi</name>
    <dbReference type="NCBI Taxonomy" id="1815583"/>
    <lineage>
        <taxon>Bacteria</taxon>
        <taxon>Pseudomonadati</taxon>
        <taxon>Pseudomonadota</taxon>
        <taxon>Betaproteobacteria</taxon>
        <taxon>Neisseriales</taxon>
        <taxon>Neisseriaceae</taxon>
        <taxon>Neisseria</taxon>
    </lineage>
</organism>
<evidence type="ECO:0000259" key="2">
    <source>
        <dbReference type="PROSITE" id="PS50164"/>
    </source>
</evidence>
<dbReference type="AlphaFoldDB" id="A0A7H1MC92"/>
<name>A0A7H1MC92_9NEIS</name>
<dbReference type="PANTHER" id="PTHR34477">
    <property type="entry name" value="UPF0213 PROTEIN YHBQ"/>
    <property type="match status" value="1"/>
</dbReference>
<feature type="domain" description="GIY-YIG" evidence="2">
    <location>
        <begin position="1"/>
        <end position="77"/>
    </location>
</feature>
<dbReference type="Proteomes" id="UP000516412">
    <property type="component" value="Chromosome"/>
</dbReference>
<dbReference type="InterPro" id="IPR050190">
    <property type="entry name" value="UPF0213_domain"/>
</dbReference>
<protein>
    <submittedName>
        <fullName evidence="3">GIY-YIG catalytic domain protein</fullName>
    </submittedName>
</protein>
<dbReference type="PANTHER" id="PTHR34477:SF5">
    <property type="entry name" value="BSL5627 PROTEIN"/>
    <property type="match status" value="1"/>
</dbReference>
<dbReference type="Pfam" id="PF01541">
    <property type="entry name" value="GIY-YIG"/>
    <property type="match status" value="1"/>
</dbReference>
<evidence type="ECO:0000256" key="1">
    <source>
        <dbReference type="ARBA" id="ARBA00007435"/>
    </source>
</evidence>
<reference evidence="3" key="1">
    <citation type="submission" date="2024-06" db="EMBL/GenBank/DDBJ databases">
        <title>Complete Genome Sequence of mouse commensal type strain Neisseria musculi.</title>
        <authorList>
            <person name="Thapa E."/>
            <person name="Aluvathingal J."/>
            <person name="Nadendla S."/>
            <person name="Mehta A."/>
            <person name="Tettelin H."/>
            <person name="Weyand N.J."/>
        </authorList>
    </citation>
    <scope>NUCLEOTIDE SEQUENCE</scope>
    <source>
        <strain evidence="3">NW831</strain>
    </source>
</reference>
<dbReference type="KEGG" id="nmus:H7A79_1443"/>
<dbReference type="RefSeq" id="WP_186999864.1">
    <property type="nucleotide sequence ID" value="NZ_CP060414.2"/>
</dbReference>
<dbReference type="SMART" id="SM00465">
    <property type="entry name" value="GIYc"/>
    <property type="match status" value="1"/>
</dbReference>
<dbReference type="InterPro" id="IPR035901">
    <property type="entry name" value="GIY-YIG_endonuc_sf"/>
</dbReference>
<dbReference type="Gene3D" id="3.40.1440.10">
    <property type="entry name" value="GIY-YIG endonuclease"/>
    <property type="match status" value="1"/>
</dbReference>
<dbReference type="SUPFAM" id="SSF82771">
    <property type="entry name" value="GIY-YIG endonuclease"/>
    <property type="match status" value="1"/>
</dbReference>
<dbReference type="CDD" id="cd10448">
    <property type="entry name" value="GIY-YIG_unchar_3"/>
    <property type="match status" value="1"/>
</dbReference>